<gene>
    <name evidence="1" type="ORF">PPACK8108_LOCUS10158</name>
</gene>
<sequence length="294" mass="32945">MMRNGCEVSVDEEEAEFGLEQEIVKFIKNRWRIEEGYFDLMWILKPIQLQSCPTLPHFHENSSNSLNSGYYERFCKNVLDPISVSNPFKVQIDAIAEEVQKKNQVASKIALAVMSRLDGRPDDVHDEEYHTMIEGMLSNKEFRKTLPAGLVEQYYDLTCGYSRPDQFGPAPSSFSESDNLNLFNGNLITILVNATKKATNATAAILGNHNKTTNLGTFLSASTVAMAPHPNSSRGLPSHSNLRRQNGEIVFSDLRAVLNKVHEEENGGKKDLTSKIVKVLPVHEVMCPFTGVFH</sequence>
<dbReference type="AlphaFoldDB" id="A0AAV0AXU3"/>
<dbReference type="Proteomes" id="UP001153365">
    <property type="component" value="Unassembled WGS sequence"/>
</dbReference>
<proteinExistence type="predicted"/>
<keyword evidence="2" id="KW-1185">Reference proteome</keyword>
<accession>A0AAV0AXU3</accession>
<dbReference type="EMBL" id="CALTRL010002265">
    <property type="protein sequence ID" value="CAH7675187.1"/>
    <property type="molecule type" value="Genomic_DNA"/>
</dbReference>
<protein>
    <submittedName>
        <fullName evidence="1">Uncharacterized protein</fullName>
    </submittedName>
</protein>
<name>A0AAV0AXU3_PHAPC</name>
<organism evidence="1 2">
    <name type="scientific">Phakopsora pachyrhizi</name>
    <name type="common">Asian soybean rust disease fungus</name>
    <dbReference type="NCBI Taxonomy" id="170000"/>
    <lineage>
        <taxon>Eukaryota</taxon>
        <taxon>Fungi</taxon>
        <taxon>Dikarya</taxon>
        <taxon>Basidiomycota</taxon>
        <taxon>Pucciniomycotina</taxon>
        <taxon>Pucciniomycetes</taxon>
        <taxon>Pucciniales</taxon>
        <taxon>Phakopsoraceae</taxon>
        <taxon>Phakopsora</taxon>
    </lineage>
</organism>
<evidence type="ECO:0000313" key="2">
    <source>
        <dbReference type="Proteomes" id="UP001153365"/>
    </source>
</evidence>
<reference evidence="1" key="1">
    <citation type="submission" date="2022-06" db="EMBL/GenBank/DDBJ databases">
        <authorList>
            <consortium name="SYNGENTA / RWTH Aachen University"/>
        </authorList>
    </citation>
    <scope>NUCLEOTIDE SEQUENCE</scope>
</reference>
<evidence type="ECO:0000313" key="1">
    <source>
        <dbReference type="EMBL" id="CAH7675187.1"/>
    </source>
</evidence>
<comment type="caution">
    <text evidence="1">The sequence shown here is derived from an EMBL/GenBank/DDBJ whole genome shotgun (WGS) entry which is preliminary data.</text>
</comment>